<reference evidence="1" key="1">
    <citation type="journal article" date="2014" name="Int. J. Syst. Evol. Microbiol.">
        <title>Complete genome sequence of Corynebacterium casei LMG S-19264T (=DSM 44701T), isolated from a smear-ripened cheese.</title>
        <authorList>
            <consortium name="US DOE Joint Genome Institute (JGI-PGF)"/>
            <person name="Walter F."/>
            <person name="Albersmeier A."/>
            <person name="Kalinowski J."/>
            <person name="Ruckert C."/>
        </authorList>
    </citation>
    <scope>NUCLEOTIDE SEQUENCE</scope>
    <source>
        <strain evidence="1">CGMCC 1.12751</strain>
    </source>
</reference>
<accession>A0A917GX29</accession>
<dbReference type="AlphaFoldDB" id="A0A917GX29"/>
<proteinExistence type="predicted"/>
<evidence type="ECO:0000313" key="2">
    <source>
        <dbReference type="Proteomes" id="UP000625976"/>
    </source>
</evidence>
<protein>
    <recommendedName>
        <fullName evidence="3">Insecticidal toxin complex protein</fullName>
    </recommendedName>
</protein>
<dbReference type="Proteomes" id="UP000625976">
    <property type="component" value="Unassembled WGS sequence"/>
</dbReference>
<evidence type="ECO:0008006" key="3">
    <source>
        <dbReference type="Google" id="ProtNLM"/>
    </source>
</evidence>
<keyword evidence="2" id="KW-1185">Reference proteome</keyword>
<comment type="caution">
    <text evidence="1">The sequence shown here is derived from an EMBL/GenBank/DDBJ whole genome shotgun (WGS) entry which is preliminary data.</text>
</comment>
<dbReference type="RefSeq" id="WP_188466886.1">
    <property type="nucleotide sequence ID" value="NZ_BMFQ01000004.1"/>
</dbReference>
<dbReference type="EMBL" id="BMFQ01000004">
    <property type="protein sequence ID" value="GGG59666.1"/>
    <property type="molecule type" value="Genomic_DNA"/>
</dbReference>
<evidence type="ECO:0000313" key="1">
    <source>
        <dbReference type="EMBL" id="GGG59666.1"/>
    </source>
</evidence>
<organism evidence="1 2">
    <name type="scientific">Bizionia arctica</name>
    <dbReference type="NCBI Taxonomy" id="1495645"/>
    <lineage>
        <taxon>Bacteria</taxon>
        <taxon>Pseudomonadati</taxon>
        <taxon>Bacteroidota</taxon>
        <taxon>Flavobacteriia</taxon>
        <taxon>Flavobacteriales</taxon>
        <taxon>Flavobacteriaceae</taxon>
        <taxon>Bizionia</taxon>
    </lineage>
</organism>
<reference evidence="1" key="2">
    <citation type="submission" date="2020-09" db="EMBL/GenBank/DDBJ databases">
        <authorList>
            <person name="Sun Q."/>
            <person name="Zhou Y."/>
        </authorList>
    </citation>
    <scope>NUCLEOTIDE SEQUENCE</scope>
    <source>
        <strain evidence="1">CGMCC 1.12751</strain>
    </source>
</reference>
<name>A0A917GX29_9FLAO</name>
<gene>
    <name evidence="1" type="ORF">GCM10010976_33020</name>
</gene>
<sequence>MKYFFLLILFFFFNLSTAKEWKNLKEFQDETGKVKLLASDWLHSDRKSNSLNWQQANSYNLENNLSLEYETIQQRTDFYLWLLTSLELKKSEVVWPKMAHFISNKLEKIKSFPFNIFTRKEVKIYATKGSETVFTKAFDRINTIYFLDSVLKSDEALNWDKAIIYEEQYVWLQGIYSEIDEKTLKTIDKMAKGKGVYRLIVPKEIVFSGDLSNEENRYNYALNTLRVYFQTASQ</sequence>